<evidence type="ECO:0000313" key="3">
    <source>
        <dbReference type="EMBL" id="MVZ63338.1"/>
    </source>
</evidence>
<dbReference type="InterPro" id="IPR036237">
    <property type="entry name" value="Xyl_isomerase-like_sf"/>
</dbReference>
<accession>A0A6N8L585</accession>
<protein>
    <submittedName>
        <fullName evidence="3">TIM barrel protein</fullName>
    </submittedName>
</protein>
<dbReference type="OrthoDB" id="9798407at2"/>
<name>A0A6N8L585_9SPHI</name>
<dbReference type="RefSeq" id="WP_160370058.1">
    <property type="nucleotide sequence ID" value="NZ_WSQA01000012.1"/>
</dbReference>
<evidence type="ECO:0000256" key="1">
    <source>
        <dbReference type="SAM" id="SignalP"/>
    </source>
</evidence>
<dbReference type="Proteomes" id="UP000435036">
    <property type="component" value="Unassembled WGS sequence"/>
</dbReference>
<dbReference type="Pfam" id="PF01261">
    <property type="entry name" value="AP_endonuc_2"/>
    <property type="match status" value="1"/>
</dbReference>
<keyword evidence="4" id="KW-1185">Reference proteome</keyword>
<reference evidence="3 4" key="1">
    <citation type="submission" date="2019-12" db="EMBL/GenBank/DDBJ databases">
        <authorList>
            <person name="Dong K."/>
        </authorList>
    </citation>
    <scope>NUCLEOTIDE SEQUENCE [LARGE SCALE GENOMIC DNA]</scope>
    <source>
        <strain evidence="3 4">JCM 31225</strain>
    </source>
</reference>
<dbReference type="PANTHER" id="PTHR12110:SF41">
    <property type="entry name" value="INOSOSE DEHYDRATASE"/>
    <property type="match status" value="1"/>
</dbReference>
<proteinExistence type="predicted"/>
<sequence>MTQSRRNFLKQASLGMMAGLLAPQLFSCKNAATASGSPLKNIGIQLFTLRDLLAQNPTEVLKNLAKIGYSHVETFGVDVANNAYWGLPIDELKKVLNDHDLKTHSGHYDMGKYLKKDQKDTENIEKYIEIAHNLGQTYIIAPVPPMDDLNKLDVAAYQYMAEQLNKAGEMAKKAGIKIGYHNHFWEFKEFGNGTKGLDILLAFTEPDLVCFEMDMFWINKAGENPQTYFTKYPGRFPLWHVKDMDRAFSTPLDQNKFDEKTGKRDTLNLAEVMKDIKFTEVGSGSINYSTLANFANESDLKYAFIEQDDIYMADKYASVKKSFDYMNKTFK</sequence>
<feature type="domain" description="Xylose isomerase-like TIM barrel" evidence="2">
    <location>
        <begin position="62"/>
        <end position="276"/>
    </location>
</feature>
<evidence type="ECO:0000259" key="2">
    <source>
        <dbReference type="Pfam" id="PF01261"/>
    </source>
</evidence>
<dbReference type="AlphaFoldDB" id="A0A6N8L585"/>
<gene>
    <name evidence="3" type="ORF">GQF63_15005</name>
</gene>
<dbReference type="InterPro" id="IPR013022">
    <property type="entry name" value="Xyl_isomerase-like_TIM-brl"/>
</dbReference>
<dbReference type="EMBL" id="WSQA01000012">
    <property type="protein sequence ID" value="MVZ63338.1"/>
    <property type="molecule type" value="Genomic_DNA"/>
</dbReference>
<feature type="signal peptide" evidence="1">
    <location>
        <begin position="1"/>
        <end position="27"/>
    </location>
</feature>
<dbReference type="PROSITE" id="PS51318">
    <property type="entry name" value="TAT"/>
    <property type="match status" value="1"/>
</dbReference>
<organism evidence="3 4">
    <name type="scientific">Sphingobacterium humi</name>
    <dbReference type="NCBI Taxonomy" id="1796905"/>
    <lineage>
        <taxon>Bacteria</taxon>
        <taxon>Pseudomonadati</taxon>
        <taxon>Bacteroidota</taxon>
        <taxon>Sphingobacteriia</taxon>
        <taxon>Sphingobacteriales</taxon>
        <taxon>Sphingobacteriaceae</taxon>
        <taxon>Sphingobacterium</taxon>
    </lineage>
</organism>
<dbReference type="Gene3D" id="3.20.20.150">
    <property type="entry name" value="Divalent-metal-dependent TIM barrel enzymes"/>
    <property type="match status" value="1"/>
</dbReference>
<feature type="chain" id="PRO_5026691887" evidence="1">
    <location>
        <begin position="28"/>
        <end position="331"/>
    </location>
</feature>
<dbReference type="InterPro" id="IPR050312">
    <property type="entry name" value="IolE/XylAMocC-like"/>
</dbReference>
<comment type="caution">
    <text evidence="3">The sequence shown here is derived from an EMBL/GenBank/DDBJ whole genome shotgun (WGS) entry which is preliminary data.</text>
</comment>
<dbReference type="SUPFAM" id="SSF51658">
    <property type="entry name" value="Xylose isomerase-like"/>
    <property type="match status" value="1"/>
</dbReference>
<dbReference type="PANTHER" id="PTHR12110">
    <property type="entry name" value="HYDROXYPYRUVATE ISOMERASE"/>
    <property type="match status" value="1"/>
</dbReference>
<evidence type="ECO:0000313" key="4">
    <source>
        <dbReference type="Proteomes" id="UP000435036"/>
    </source>
</evidence>
<keyword evidence="1" id="KW-0732">Signal</keyword>
<dbReference type="InterPro" id="IPR006311">
    <property type="entry name" value="TAT_signal"/>
</dbReference>